<dbReference type="PANTHER" id="PTHR41252:SF1">
    <property type="entry name" value="BLR2505 PROTEIN"/>
    <property type="match status" value="1"/>
</dbReference>
<dbReference type="RefSeq" id="WP_235012581.1">
    <property type="nucleotide sequence ID" value="NZ_FWXT01000002.1"/>
</dbReference>
<dbReference type="STRING" id="151894.SAMN04488524_3150"/>
<gene>
    <name evidence="2" type="ORF">SAMN04488524_3150</name>
</gene>
<accession>A0A1W2CR77</accession>
<dbReference type="Proteomes" id="UP000192756">
    <property type="component" value="Unassembled WGS sequence"/>
</dbReference>
<protein>
    <submittedName>
        <fullName evidence="2">Ketosteroid isomerase-related protein</fullName>
    </submittedName>
</protein>
<dbReference type="EMBL" id="FWXT01000002">
    <property type="protein sequence ID" value="SMC87703.1"/>
    <property type="molecule type" value="Genomic_DNA"/>
</dbReference>
<feature type="domain" description="SnoaL-like" evidence="1">
    <location>
        <begin position="13"/>
        <end position="108"/>
    </location>
</feature>
<keyword evidence="3" id="KW-1185">Reference proteome</keyword>
<reference evidence="3" key="1">
    <citation type="submission" date="2017-04" db="EMBL/GenBank/DDBJ databases">
        <authorList>
            <person name="Varghese N."/>
            <person name="Submissions S."/>
        </authorList>
    </citation>
    <scope>NUCLEOTIDE SEQUENCE [LARGE SCALE GENOMIC DNA]</scope>
    <source>
        <strain evidence="3">DSM 12126</strain>
    </source>
</reference>
<dbReference type="SUPFAM" id="SSF54427">
    <property type="entry name" value="NTF2-like"/>
    <property type="match status" value="1"/>
</dbReference>
<evidence type="ECO:0000313" key="2">
    <source>
        <dbReference type="EMBL" id="SMC87703.1"/>
    </source>
</evidence>
<dbReference type="InterPro" id="IPR037401">
    <property type="entry name" value="SnoaL-like"/>
</dbReference>
<dbReference type="PANTHER" id="PTHR41252">
    <property type="entry name" value="BLR2505 PROTEIN"/>
    <property type="match status" value="1"/>
</dbReference>
<proteinExistence type="predicted"/>
<dbReference type="InterPro" id="IPR032710">
    <property type="entry name" value="NTF2-like_dom_sf"/>
</dbReference>
<name>A0A1W2CR77_9SPHI</name>
<sequence>MMDSIEQNKQTLERANAAIAVGDYEGFLCYCTEDTRWTFVGEQTLKGKDAVRGYMAETYIEPPRFAVELLTGEGDVVTAVGKISLKGRDGEMVSYSYCDVWRLRDGKLHELKAFVIQNMDGVPAYEI</sequence>
<dbReference type="Pfam" id="PF12680">
    <property type="entry name" value="SnoaL_2"/>
    <property type="match status" value="1"/>
</dbReference>
<evidence type="ECO:0000313" key="3">
    <source>
        <dbReference type="Proteomes" id="UP000192756"/>
    </source>
</evidence>
<evidence type="ECO:0000259" key="1">
    <source>
        <dbReference type="Pfam" id="PF12680"/>
    </source>
</evidence>
<dbReference type="Gene3D" id="3.10.450.50">
    <property type="match status" value="1"/>
</dbReference>
<dbReference type="AlphaFoldDB" id="A0A1W2CR77"/>
<organism evidence="2 3">
    <name type="scientific">Pedobacter africanus</name>
    <dbReference type="NCBI Taxonomy" id="151894"/>
    <lineage>
        <taxon>Bacteria</taxon>
        <taxon>Pseudomonadati</taxon>
        <taxon>Bacteroidota</taxon>
        <taxon>Sphingobacteriia</taxon>
        <taxon>Sphingobacteriales</taxon>
        <taxon>Sphingobacteriaceae</taxon>
        <taxon>Pedobacter</taxon>
    </lineage>
</organism>
<dbReference type="GO" id="GO:0016853">
    <property type="term" value="F:isomerase activity"/>
    <property type="evidence" value="ECO:0007669"/>
    <property type="project" value="UniProtKB-KW"/>
</dbReference>
<keyword evidence="2" id="KW-0413">Isomerase</keyword>